<dbReference type="KEGG" id="dwd:DSCW_26440"/>
<organism evidence="2 3">
    <name type="scientific">Desulfosarcina widdelii</name>
    <dbReference type="NCBI Taxonomy" id="947919"/>
    <lineage>
        <taxon>Bacteria</taxon>
        <taxon>Pseudomonadati</taxon>
        <taxon>Thermodesulfobacteriota</taxon>
        <taxon>Desulfobacteria</taxon>
        <taxon>Desulfobacterales</taxon>
        <taxon>Desulfosarcinaceae</taxon>
        <taxon>Desulfosarcina</taxon>
    </lineage>
</organism>
<feature type="chain" id="PRO_5024380561" description="Outer membrane protein" evidence="1">
    <location>
        <begin position="25"/>
        <end position="248"/>
    </location>
</feature>
<evidence type="ECO:0000313" key="2">
    <source>
        <dbReference type="EMBL" id="BBO75227.1"/>
    </source>
</evidence>
<protein>
    <recommendedName>
        <fullName evidence="4">Outer membrane protein</fullName>
    </recommendedName>
</protein>
<dbReference type="EMBL" id="AP021875">
    <property type="protein sequence ID" value="BBO75227.1"/>
    <property type="molecule type" value="Genomic_DNA"/>
</dbReference>
<sequence>MMKHIIVVMILVASLAFTFQSVSAADVTGAVDLNSAYVWRGMTLNDGWVAQPSIDIAKGGFDLNVWGNFDMDDYDDRLDSGEFSEVDLTASYGFTVGMVDLRVGYIEYLFPTTDAGGAPGTRELFANAGMDLAAGFAVSLDVYRDIDELKEWYTSLGLTYSYAVSEKLSLGAGASMAWAGDDYCSDGSAGFYDYNLSISAGYVITPEWSVSAFIKYTDALDSDNLADKDDGGSLDVKTYGGVGVTYTF</sequence>
<gene>
    <name evidence="2" type="ORF">DSCW_26440</name>
</gene>
<evidence type="ECO:0000313" key="3">
    <source>
        <dbReference type="Proteomes" id="UP000427769"/>
    </source>
</evidence>
<dbReference type="AlphaFoldDB" id="A0A5K7ZGJ9"/>
<keyword evidence="1" id="KW-0732">Signal</keyword>
<name>A0A5K7ZGJ9_9BACT</name>
<accession>A0A5K7ZGJ9</accession>
<dbReference type="Proteomes" id="UP000427769">
    <property type="component" value="Chromosome"/>
</dbReference>
<proteinExistence type="predicted"/>
<reference evidence="2 3" key="1">
    <citation type="submission" date="2019-11" db="EMBL/GenBank/DDBJ databases">
        <title>Comparative genomics of hydrocarbon-degrading Desulfosarcina strains.</title>
        <authorList>
            <person name="Watanabe M."/>
            <person name="Kojima H."/>
            <person name="Fukui M."/>
        </authorList>
    </citation>
    <scope>NUCLEOTIDE SEQUENCE [LARGE SCALE GENOMIC DNA]</scope>
    <source>
        <strain evidence="2 3">PP31</strain>
    </source>
</reference>
<feature type="signal peptide" evidence="1">
    <location>
        <begin position="1"/>
        <end position="24"/>
    </location>
</feature>
<dbReference type="InterPro" id="IPR010239">
    <property type="entry name" value="CHP02001"/>
</dbReference>
<evidence type="ECO:0000256" key="1">
    <source>
        <dbReference type="SAM" id="SignalP"/>
    </source>
</evidence>
<keyword evidence="3" id="KW-1185">Reference proteome</keyword>
<evidence type="ECO:0008006" key="4">
    <source>
        <dbReference type="Google" id="ProtNLM"/>
    </source>
</evidence>
<dbReference type="Pfam" id="PF09694">
    <property type="entry name" value="Gcw_chp"/>
    <property type="match status" value="1"/>
</dbReference>